<dbReference type="InterPro" id="IPR013785">
    <property type="entry name" value="Aldolase_TIM"/>
</dbReference>
<dbReference type="RefSeq" id="WP_137329589.1">
    <property type="nucleotide sequence ID" value="NZ_CP040058.1"/>
</dbReference>
<dbReference type="EMBL" id="CP040058">
    <property type="protein sequence ID" value="QCP36339.1"/>
    <property type="molecule type" value="Genomic_DNA"/>
</dbReference>
<evidence type="ECO:0000256" key="3">
    <source>
        <dbReference type="ARBA" id="ARBA00023004"/>
    </source>
</evidence>
<sequence length="363" mass="42823">MDRLTKYIDCYIPTETCNLKCHYCYIAQQNKFNNNVVKFDKKPEEIRQALSVERLGGKCLLNFCAGGETLLSEEVLNVAKELVAEGHYIMLVTNGTISKRFKQVSEWPQEYKNRLAFKFSFHYLELLRLNMLDVFFSNIKLMRENGCSFTVEITPNDELIPYIEEVKKVCIEKLGTLCHITIARDDTTKEIRHLSKYEFDEFVEIWSAFDSELLDFKKTIFYKKRKEFCYAGDWSLYLNLKSGELKQCVYGNYLGNIYRNPDQRIPVCAVGNNCEYPHCYNGHVFLTLGDIPELHTPTYLKVRDKIDSNQETWMRPLFSEFISQKLSDNNELYDLEKQKQINKRNRTVKLKSFTHRIINRLKE</sequence>
<keyword evidence="1" id="KW-0949">S-adenosyl-L-methionine</keyword>
<dbReference type="Pfam" id="PF04055">
    <property type="entry name" value="Radical_SAM"/>
    <property type="match status" value="1"/>
</dbReference>
<name>A0A4P8IMD5_9FIRM</name>
<organism evidence="6 7">
    <name type="scientific">Anaerostipes rhamnosivorans</name>
    <dbReference type="NCBI Taxonomy" id="1229621"/>
    <lineage>
        <taxon>Bacteria</taxon>
        <taxon>Bacillati</taxon>
        <taxon>Bacillota</taxon>
        <taxon>Clostridia</taxon>
        <taxon>Lachnospirales</taxon>
        <taxon>Lachnospiraceae</taxon>
        <taxon>Anaerostipes</taxon>
    </lineage>
</organism>
<keyword evidence="3" id="KW-0408">Iron</keyword>
<protein>
    <recommendedName>
        <fullName evidence="5">Radical SAM core domain-containing protein</fullName>
    </recommendedName>
</protein>
<evidence type="ECO:0000313" key="7">
    <source>
        <dbReference type="Proteomes" id="UP000298653"/>
    </source>
</evidence>
<feature type="domain" description="Radical SAM core" evidence="5">
    <location>
        <begin position="11"/>
        <end position="100"/>
    </location>
</feature>
<evidence type="ECO:0000256" key="2">
    <source>
        <dbReference type="ARBA" id="ARBA00022723"/>
    </source>
</evidence>
<evidence type="ECO:0000256" key="4">
    <source>
        <dbReference type="ARBA" id="ARBA00023014"/>
    </source>
</evidence>
<keyword evidence="4" id="KW-0411">Iron-sulfur</keyword>
<dbReference type="InterPro" id="IPR050377">
    <property type="entry name" value="Radical_SAM_PqqE_MftC-like"/>
</dbReference>
<dbReference type="CDD" id="cd01335">
    <property type="entry name" value="Radical_SAM"/>
    <property type="match status" value="1"/>
</dbReference>
<keyword evidence="2" id="KW-0479">Metal-binding</keyword>
<evidence type="ECO:0000259" key="5">
    <source>
        <dbReference type="Pfam" id="PF04055"/>
    </source>
</evidence>
<gene>
    <name evidence="6" type="ORF">AR1Y2_2885</name>
</gene>
<dbReference type="GO" id="GO:0051536">
    <property type="term" value="F:iron-sulfur cluster binding"/>
    <property type="evidence" value="ECO:0007669"/>
    <property type="project" value="UniProtKB-KW"/>
</dbReference>
<dbReference type="PANTHER" id="PTHR11228:SF7">
    <property type="entry name" value="PQQA PEPTIDE CYCLASE"/>
    <property type="match status" value="1"/>
</dbReference>
<dbReference type="GO" id="GO:0003824">
    <property type="term" value="F:catalytic activity"/>
    <property type="evidence" value="ECO:0007669"/>
    <property type="project" value="InterPro"/>
</dbReference>
<reference evidence="6 7" key="1">
    <citation type="submission" date="2019-05" db="EMBL/GenBank/DDBJ databases">
        <title>Complete genome sequencing of Anaerostipes rhamnosivorans.</title>
        <authorList>
            <person name="Bui T.P.N."/>
            <person name="de Vos W.M."/>
        </authorList>
    </citation>
    <scope>NUCLEOTIDE SEQUENCE [LARGE SCALE GENOMIC DNA]</scope>
    <source>
        <strain evidence="6 7">1y2</strain>
    </source>
</reference>
<keyword evidence="7" id="KW-1185">Reference proteome</keyword>
<dbReference type="AlphaFoldDB" id="A0A4P8IMD5"/>
<dbReference type="SUPFAM" id="SSF102114">
    <property type="entry name" value="Radical SAM enzymes"/>
    <property type="match status" value="1"/>
</dbReference>
<proteinExistence type="predicted"/>
<dbReference type="InterPro" id="IPR007197">
    <property type="entry name" value="rSAM"/>
</dbReference>
<dbReference type="SFLD" id="SFLDS00029">
    <property type="entry name" value="Radical_SAM"/>
    <property type="match status" value="1"/>
</dbReference>
<dbReference type="Proteomes" id="UP000298653">
    <property type="component" value="Chromosome"/>
</dbReference>
<dbReference type="PANTHER" id="PTHR11228">
    <property type="entry name" value="RADICAL SAM DOMAIN PROTEIN"/>
    <property type="match status" value="1"/>
</dbReference>
<evidence type="ECO:0000256" key="1">
    <source>
        <dbReference type="ARBA" id="ARBA00022691"/>
    </source>
</evidence>
<dbReference type="InterPro" id="IPR058240">
    <property type="entry name" value="rSAM_sf"/>
</dbReference>
<dbReference type="GO" id="GO:0046872">
    <property type="term" value="F:metal ion binding"/>
    <property type="evidence" value="ECO:0007669"/>
    <property type="project" value="UniProtKB-KW"/>
</dbReference>
<evidence type="ECO:0000313" key="6">
    <source>
        <dbReference type="EMBL" id="QCP36339.1"/>
    </source>
</evidence>
<dbReference type="KEGG" id="arf:AR1Y2_2885"/>
<accession>A0A4P8IMD5</accession>
<dbReference type="Gene3D" id="3.20.20.70">
    <property type="entry name" value="Aldolase class I"/>
    <property type="match status" value="1"/>
</dbReference>
<dbReference type="OrthoDB" id="9813685at2"/>